<gene>
    <name evidence="2" type="ORF">ElyMa_005873900</name>
</gene>
<dbReference type="EMBL" id="BMAT01011802">
    <property type="protein sequence ID" value="GFR79402.1"/>
    <property type="molecule type" value="Genomic_DNA"/>
</dbReference>
<dbReference type="AlphaFoldDB" id="A0AAV4G125"/>
<sequence>MLPATGSGGHPADSLEGTRLPEPLLDAFTCSIAKTDLNGVRPAVAVVVVVVVVAVIVVVVVVAAAAVAVVSKIRRIIKVILEKERSWSPTAELLTRFQTIRNHYRNSSPKAKVVHCCINKIVHCKSDIKIAAQPI</sequence>
<organism evidence="2 3">
    <name type="scientific">Elysia marginata</name>
    <dbReference type="NCBI Taxonomy" id="1093978"/>
    <lineage>
        <taxon>Eukaryota</taxon>
        <taxon>Metazoa</taxon>
        <taxon>Spiralia</taxon>
        <taxon>Lophotrochozoa</taxon>
        <taxon>Mollusca</taxon>
        <taxon>Gastropoda</taxon>
        <taxon>Heterobranchia</taxon>
        <taxon>Euthyneura</taxon>
        <taxon>Panpulmonata</taxon>
        <taxon>Sacoglossa</taxon>
        <taxon>Placobranchoidea</taxon>
        <taxon>Plakobranchidae</taxon>
        <taxon>Elysia</taxon>
    </lineage>
</organism>
<feature type="transmembrane region" description="Helical" evidence="1">
    <location>
        <begin position="43"/>
        <end position="70"/>
    </location>
</feature>
<name>A0AAV4G125_9GAST</name>
<proteinExistence type="predicted"/>
<accession>A0AAV4G125</accession>
<comment type="caution">
    <text evidence="2">The sequence shown here is derived from an EMBL/GenBank/DDBJ whole genome shotgun (WGS) entry which is preliminary data.</text>
</comment>
<keyword evidence="3" id="KW-1185">Reference proteome</keyword>
<evidence type="ECO:0000313" key="3">
    <source>
        <dbReference type="Proteomes" id="UP000762676"/>
    </source>
</evidence>
<keyword evidence="1" id="KW-0472">Membrane</keyword>
<evidence type="ECO:0000313" key="2">
    <source>
        <dbReference type="EMBL" id="GFR79402.1"/>
    </source>
</evidence>
<protein>
    <submittedName>
        <fullName evidence="2">Uncharacterized protein</fullName>
    </submittedName>
</protein>
<keyword evidence="1" id="KW-0812">Transmembrane</keyword>
<evidence type="ECO:0000256" key="1">
    <source>
        <dbReference type="SAM" id="Phobius"/>
    </source>
</evidence>
<dbReference type="Proteomes" id="UP000762676">
    <property type="component" value="Unassembled WGS sequence"/>
</dbReference>
<reference evidence="2 3" key="1">
    <citation type="journal article" date="2021" name="Elife">
        <title>Chloroplast acquisition without the gene transfer in kleptoplastic sea slugs, Plakobranchus ocellatus.</title>
        <authorList>
            <person name="Maeda T."/>
            <person name="Takahashi S."/>
            <person name="Yoshida T."/>
            <person name="Shimamura S."/>
            <person name="Takaki Y."/>
            <person name="Nagai Y."/>
            <person name="Toyoda A."/>
            <person name="Suzuki Y."/>
            <person name="Arimoto A."/>
            <person name="Ishii H."/>
            <person name="Satoh N."/>
            <person name="Nishiyama T."/>
            <person name="Hasebe M."/>
            <person name="Maruyama T."/>
            <person name="Minagawa J."/>
            <person name="Obokata J."/>
            <person name="Shigenobu S."/>
        </authorList>
    </citation>
    <scope>NUCLEOTIDE SEQUENCE [LARGE SCALE GENOMIC DNA]</scope>
</reference>
<keyword evidence="1" id="KW-1133">Transmembrane helix</keyword>